<reference evidence="2" key="1">
    <citation type="submission" date="2022-10" db="EMBL/GenBank/DDBJ databases">
        <title>Whole genome sequencing of three plant growth promoting bacteria isolated from Vachellia tortilis subsp. raddiana in Morocco.</title>
        <authorList>
            <person name="Hnini M."/>
            <person name="Zouagui R."/>
            <person name="Zouagui H."/>
            <person name="Chemao Elfihri M.-W."/>
            <person name="Ibrahimi A."/>
            <person name="Sbabou L."/>
            <person name="Aurag J."/>
        </authorList>
    </citation>
    <scope>NUCLEOTIDE SEQUENCE</scope>
    <source>
        <strain evidence="2">LMR678</strain>
    </source>
</reference>
<protein>
    <submittedName>
        <fullName evidence="2">Uncharacterized protein</fullName>
    </submittedName>
</protein>
<evidence type="ECO:0000313" key="2">
    <source>
        <dbReference type="EMBL" id="MCZ4092364.1"/>
    </source>
</evidence>
<organism evidence="2 3">
    <name type="scientific">Sinorhizobium psoraleae</name>
    <dbReference type="NCBI Taxonomy" id="520838"/>
    <lineage>
        <taxon>Bacteria</taxon>
        <taxon>Pseudomonadati</taxon>
        <taxon>Pseudomonadota</taxon>
        <taxon>Alphaproteobacteria</taxon>
        <taxon>Hyphomicrobiales</taxon>
        <taxon>Rhizobiaceae</taxon>
        <taxon>Sinorhizobium/Ensifer group</taxon>
        <taxon>Sinorhizobium</taxon>
    </lineage>
</organism>
<dbReference type="EMBL" id="JAPVOI010000004">
    <property type="protein sequence ID" value="MCZ4092364.1"/>
    <property type="molecule type" value="Genomic_DNA"/>
</dbReference>
<evidence type="ECO:0000256" key="1">
    <source>
        <dbReference type="SAM" id="MobiDB-lite"/>
    </source>
</evidence>
<feature type="region of interest" description="Disordered" evidence="1">
    <location>
        <begin position="1"/>
        <end position="35"/>
    </location>
</feature>
<accession>A0ABT4KKK3</accession>
<sequence length="157" mass="17297">MVPVTPDRQRSAGATVLRRAGEGLRDRSGRDPGGRERQLVLASEQLGWLASTIKNEKTTRAQRYIAAGAPLPLVEIEAGKYLLDAVQELGPVRSTGMGLSIPDWQEITAFASAHGLAFAPWEFRVIRKLCAAYLRELRSGEDPFCIPPIKRGKEQED</sequence>
<keyword evidence="3" id="KW-1185">Reference proteome</keyword>
<dbReference type="RefSeq" id="WP_269282678.1">
    <property type="nucleotide sequence ID" value="NZ_JAPVOI010000004.1"/>
</dbReference>
<name>A0ABT4KKK3_9HYPH</name>
<proteinExistence type="predicted"/>
<evidence type="ECO:0000313" key="3">
    <source>
        <dbReference type="Proteomes" id="UP001079430"/>
    </source>
</evidence>
<dbReference type="Proteomes" id="UP001079430">
    <property type="component" value="Unassembled WGS sequence"/>
</dbReference>
<gene>
    <name evidence="2" type="ORF">O3W52_20525</name>
</gene>
<feature type="compositionally biased region" description="Basic and acidic residues" evidence="1">
    <location>
        <begin position="19"/>
        <end position="35"/>
    </location>
</feature>
<comment type="caution">
    <text evidence="2">The sequence shown here is derived from an EMBL/GenBank/DDBJ whole genome shotgun (WGS) entry which is preliminary data.</text>
</comment>